<evidence type="ECO:0000313" key="8">
    <source>
        <dbReference type="EMBL" id="GAA5507950.1"/>
    </source>
</evidence>
<evidence type="ECO:0000256" key="1">
    <source>
        <dbReference type="SAM" id="SignalP"/>
    </source>
</evidence>
<evidence type="ECO:0000313" key="9">
    <source>
        <dbReference type="Proteomes" id="UP001416858"/>
    </source>
</evidence>
<organism evidence="8 9">
    <name type="scientific">Novipirellula caenicola</name>
    <dbReference type="NCBI Taxonomy" id="1536901"/>
    <lineage>
        <taxon>Bacteria</taxon>
        <taxon>Pseudomonadati</taxon>
        <taxon>Planctomycetota</taxon>
        <taxon>Planctomycetia</taxon>
        <taxon>Pirellulales</taxon>
        <taxon>Pirellulaceae</taxon>
        <taxon>Novipirellula</taxon>
    </lineage>
</organism>
<evidence type="ECO:0000259" key="2">
    <source>
        <dbReference type="Pfam" id="PF07624"/>
    </source>
</evidence>
<evidence type="ECO:0000259" key="6">
    <source>
        <dbReference type="Pfam" id="PF07635"/>
    </source>
</evidence>
<dbReference type="Pfam" id="PF07631">
    <property type="entry name" value="PSD4"/>
    <property type="match status" value="1"/>
</dbReference>
<dbReference type="Pfam" id="PF07637">
    <property type="entry name" value="PSD5"/>
    <property type="match status" value="1"/>
</dbReference>
<dbReference type="InterPro" id="IPR011478">
    <property type="entry name" value="DUF1585"/>
</dbReference>
<feature type="signal peptide" evidence="1">
    <location>
        <begin position="1"/>
        <end position="19"/>
    </location>
</feature>
<keyword evidence="1" id="KW-0732">Signal</keyword>
<dbReference type="InterPro" id="IPR013042">
    <property type="entry name" value="DUF1592"/>
</dbReference>
<dbReference type="Pfam" id="PF07627">
    <property type="entry name" value="PSCyt3"/>
    <property type="match status" value="1"/>
</dbReference>
<feature type="domain" description="DUF1595" evidence="7">
    <location>
        <begin position="393"/>
        <end position="448"/>
    </location>
</feature>
<keyword evidence="9" id="KW-1185">Reference proteome</keyword>
<accession>A0ABP9VUH0</accession>
<proteinExistence type="predicted"/>
<dbReference type="Pfam" id="PF07626">
    <property type="entry name" value="PSD3"/>
    <property type="match status" value="1"/>
</dbReference>
<sequence length="793" mass="88143">MPYSLAFCLALLLCQSVQGDDFTSAVDQFTQQHCIRCHDARKAKGDFRIDQLSRDLSDPANAIAWQDALDLVKLGEMPPEEQPRPSAKELKSFVKAVETEIRRSAQSASQTGQIELRRLSHTAMDNTVNDLLGTRLRLSAGLPQDSEVAGFDNMAATLTQSGEFMRVLQQNARRIAKDVIANGPDPRVSITQEAAELERGKSVESDGDTVVLWCSKNRGHVVWPSKFEAPRAGVYRIELDMSHTIHTAELEKKITDWEGKKHDKNGKKLVRVPGKPFPPNYRRHVSIVAAPFPLQYAGGASVGGRRVALVEVGPTMATVQCEIELEKGETFFVHASDCPRGARSPWGVIDSKRMLVGELLRVKQLHIDGPLLESWPNAITRELLDDKNHLSQSALQTLLTRTFRRPVPPEVTALYQQIFEATQDEGMSPQAGLRQVIESMLCSPRFLYERPFADNKDTFAIASRLSYFLWNSMPDQELMSLAASGAILDTNVLESQVRRMIADPKSDRFVIDFAGQWLGLRRVGAMLPDPKLYPAYDPALERAIRSESEALFSEILHSNRPVTDFLNPGYAMLNERLAEHYEINGVEGNEFRRVNLPAGHPRGGLLGHASMLTITSNGTRTSPVVRGVWILENLLDSPPSPPPPDVEPIEPDVRGSTTIREMLAKHRDVATCNECHRRIDPWGFGLENFDAVGAWREQYGINGKGKPVDAAGKTPSGETFDGVVEMRSILMQQSDRFTQVITAKLLSHAVGHPTTIAERVAIEEIVKQNKQSGGRFADLIVQICTHPMLLQIE</sequence>
<feature type="domain" description="Cytochrome C Planctomycete-type" evidence="6">
    <location>
        <begin position="34"/>
        <end position="81"/>
    </location>
</feature>
<evidence type="ECO:0000259" key="4">
    <source>
        <dbReference type="Pfam" id="PF07627"/>
    </source>
</evidence>
<dbReference type="Pfam" id="PF07635">
    <property type="entry name" value="PSCyt1"/>
    <property type="match status" value="1"/>
</dbReference>
<evidence type="ECO:0000259" key="7">
    <source>
        <dbReference type="Pfam" id="PF07637"/>
    </source>
</evidence>
<name>A0ABP9VUH0_9BACT</name>
<gene>
    <name evidence="8" type="ORF">Rcae01_03408</name>
</gene>
<evidence type="ECO:0008006" key="10">
    <source>
        <dbReference type="Google" id="ProtNLM"/>
    </source>
</evidence>
<dbReference type="InterPro" id="IPR013043">
    <property type="entry name" value="DUF1595"/>
</dbReference>
<dbReference type="InterPro" id="IPR011429">
    <property type="entry name" value="Cyt_c_Planctomycete-type"/>
</dbReference>
<dbReference type="Pfam" id="PF07624">
    <property type="entry name" value="PSD2"/>
    <property type="match status" value="1"/>
</dbReference>
<reference evidence="8 9" key="1">
    <citation type="submission" date="2024-02" db="EMBL/GenBank/DDBJ databases">
        <title>Rhodopirellula caenicola NBRC 110016.</title>
        <authorList>
            <person name="Ichikawa N."/>
            <person name="Katano-Makiyama Y."/>
            <person name="Hidaka K."/>
        </authorList>
    </citation>
    <scope>NUCLEOTIDE SEQUENCE [LARGE SCALE GENOMIC DNA]</scope>
    <source>
        <strain evidence="8 9">NBRC 110016</strain>
    </source>
</reference>
<evidence type="ECO:0000259" key="5">
    <source>
        <dbReference type="Pfam" id="PF07631"/>
    </source>
</evidence>
<feature type="domain" description="DUF1585" evidence="2">
    <location>
        <begin position="716"/>
        <end position="785"/>
    </location>
</feature>
<feature type="domain" description="DUF1588" evidence="4">
    <location>
        <begin position="602"/>
        <end position="698"/>
    </location>
</feature>
<dbReference type="InterPro" id="IPR013036">
    <property type="entry name" value="DUF1587"/>
</dbReference>
<dbReference type="EMBL" id="BAABRO010000007">
    <property type="protein sequence ID" value="GAA5507950.1"/>
    <property type="molecule type" value="Genomic_DNA"/>
</dbReference>
<protein>
    <recommendedName>
        <fullName evidence="10">Planctomycete cytochrome C</fullName>
    </recommendedName>
</protein>
<feature type="domain" description="DUF1592" evidence="5">
    <location>
        <begin position="458"/>
        <end position="583"/>
    </location>
</feature>
<dbReference type="InterPro" id="IPR013039">
    <property type="entry name" value="DUF1588"/>
</dbReference>
<dbReference type="Proteomes" id="UP001416858">
    <property type="component" value="Unassembled WGS sequence"/>
</dbReference>
<feature type="domain" description="DUF1587" evidence="3">
    <location>
        <begin position="117"/>
        <end position="180"/>
    </location>
</feature>
<comment type="caution">
    <text evidence="8">The sequence shown here is derived from an EMBL/GenBank/DDBJ whole genome shotgun (WGS) entry which is preliminary data.</text>
</comment>
<evidence type="ECO:0000259" key="3">
    <source>
        <dbReference type="Pfam" id="PF07626"/>
    </source>
</evidence>
<feature type="chain" id="PRO_5045117757" description="Planctomycete cytochrome C" evidence="1">
    <location>
        <begin position="20"/>
        <end position="793"/>
    </location>
</feature>